<gene>
    <name evidence="1" type="ORF">A7J15_04600</name>
</gene>
<proteinExistence type="predicted"/>
<name>A0A1B9NDW9_9MICO</name>
<keyword evidence="2" id="KW-1185">Reference proteome</keyword>
<reference evidence="1 2" key="1">
    <citation type="submission" date="2016-05" db="EMBL/GenBank/DDBJ databases">
        <authorList>
            <person name="Lavstsen T."/>
            <person name="Jespersen J.S."/>
        </authorList>
    </citation>
    <scope>NUCLEOTIDE SEQUENCE [LARGE SCALE GENOMIC DNA]</scope>
    <source>
        <strain evidence="1 2">YLB-01</strain>
    </source>
</reference>
<dbReference type="RefSeq" id="WP_067025153.1">
    <property type="nucleotide sequence ID" value="NZ_CP038256.1"/>
</dbReference>
<protein>
    <submittedName>
        <fullName evidence="1">Uncharacterized protein</fullName>
    </submittedName>
</protein>
<organism evidence="1 2">
    <name type="scientific">Microbacterium sediminis</name>
    <dbReference type="NCBI Taxonomy" id="904291"/>
    <lineage>
        <taxon>Bacteria</taxon>
        <taxon>Bacillati</taxon>
        <taxon>Actinomycetota</taxon>
        <taxon>Actinomycetes</taxon>
        <taxon>Micrococcales</taxon>
        <taxon>Microbacteriaceae</taxon>
        <taxon>Microbacterium</taxon>
    </lineage>
</organism>
<evidence type="ECO:0000313" key="2">
    <source>
        <dbReference type="Proteomes" id="UP000093355"/>
    </source>
</evidence>
<dbReference type="OrthoDB" id="5063985at2"/>
<evidence type="ECO:0000313" key="1">
    <source>
        <dbReference type="EMBL" id="OCG74801.1"/>
    </source>
</evidence>
<accession>A0A1B9NDW9</accession>
<dbReference type="PROSITE" id="PS51257">
    <property type="entry name" value="PROKAR_LIPOPROTEIN"/>
    <property type="match status" value="1"/>
</dbReference>
<dbReference type="Proteomes" id="UP000093355">
    <property type="component" value="Unassembled WGS sequence"/>
</dbReference>
<dbReference type="AlphaFoldDB" id="A0A1B9NDW9"/>
<dbReference type="STRING" id="904291.A7J15_04600"/>
<sequence length="189" mass="19334">MGRRRGVAAAIIGLLAATVAGCSAGPQTFDDDVPHDADSGGQTFAEMQESLQRIPGLEITAEGGGRPNVKGNTGYVITVELEAGHTLVDGPALVTFLVESAWSVREGWQPNALVTIYLTTADPSSQVDIAAAAAEAGWMEPGASSIATPDKLGTANIDVSTTTGASHRERLGDWPGDVPAVPQGITAGK</sequence>
<dbReference type="EMBL" id="LXMD01000021">
    <property type="protein sequence ID" value="OCG74801.1"/>
    <property type="molecule type" value="Genomic_DNA"/>
</dbReference>
<comment type="caution">
    <text evidence="1">The sequence shown here is derived from an EMBL/GenBank/DDBJ whole genome shotgun (WGS) entry which is preliminary data.</text>
</comment>